<reference evidence="3" key="1">
    <citation type="submission" date="2025-08" db="UniProtKB">
        <authorList>
            <consortium name="RefSeq"/>
        </authorList>
    </citation>
    <scope>IDENTIFICATION</scope>
    <source>
        <tissue evidence="3">Gonads</tissue>
    </source>
</reference>
<dbReference type="Pfam" id="PF05721">
    <property type="entry name" value="PhyH"/>
    <property type="match status" value="1"/>
</dbReference>
<dbReference type="Gene3D" id="2.60.120.620">
    <property type="entry name" value="q2cbj1_9rhob like domain"/>
    <property type="match status" value="1"/>
</dbReference>
<dbReference type="Proteomes" id="UP000085678">
    <property type="component" value="Unplaced"/>
</dbReference>
<protein>
    <submittedName>
        <fullName evidence="3">Uncharacterized protein LOC106168285 isoform X2</fullName>
    </submittedName>
</protein>
<dbReference type="GeneID" id="106168285"/>
<dbReference type="AlphaFoldDB" id="A0A1S3IX21"/>
<dbReference type="PANTHER" id="PTHR20883:SF51">
    <property type="entry name" value="PHYTANOYL-COA HYDROXYLASE"/>
    <property type="match status" value="1"/>
</dbReference>
<dbReference type="RefSeq" id="XP_013402750.1">
    <property type="nucleotide sequence ID" value="XM_013547296.1"/>
</dbReference>
<dbReference type="PANTHER" id="PTHR20883">
    <property type="entry name" value="PHYTANOYL-COA DIOXYGENASE DOMAIN CONTAINING 1"/>
    <property type="match status" value="1"/>
</dbReference>
<proteinExistence type="predicted"/>
<sequence>MKEDYDRLGYVIIRNLLDQEELDLLKKTLEDNDGITKHAYELSDGIDRKSKMALWMRPGNDVTGLLARSEKVAKTAEMLMGHGEVYHWHAKLMMKEARTGGRFLWHQDFGYWYQDGVLFPDHLSTAFIAYDKTNKENGCLQILQGSHRAGRIDHVLTGGQTGANVERVEQLMKHCPLVYVELNPGDCLFFHSNLVHRSDKNDSDHRRWALLVAYNTKKNNPVTKTFLPEYFPLDMVANSAVRECTNFTDMAGKEFLDPRNDHTVNVDAK</sequence>
<keyword evidence="2" id="KW-1185">Reference proteome</keyword>
<organism evidence="2 3">
    <name type="scientific">Lingula anatina</name>
    <name type="common">Brachiopod</name>
    <name type="synonym">Lingula unguis</name>
    <dbReference type="NCBI Taxonomy" id="7574"/>
    <lineage>
        <taxon>Eukaryota</taxon>
        <taxon>Metazoa</taxon>
        <taxon>Spiralia</taxon>
        <taxon>Lophotrochozoa</taxon>
        <taxon>Brachiopoda</taxon>
        <taxon>Linguliformea</taxon>
        <taxon>Lingulata</taxon>
        <taxon>Lingulida</taxon>
        <taxon>Linguloidea</taxon>
        <taxon>Lingulidae</taxon>
        <taxon>Lingula</taxon>
    </lineage>
</organism>
<evidence type="ECO:0000313" key="2">
    <source>
        <dbReference type="Proteomes" id="UP000085678"/>
    </source>
</evidence>
<evidence type="ECO:0000256" key="1">
    <source>
        <dbReference type="ARBA" id="ARBA00001962"/>
    </source>
</evidence>
<name>A0A1S3IX21_LINAN</name>
<accession>A0A1S3IX21</accession>
<evidence type="ECO:0000313" key="3">
    <source>
        <dbReference type="RefSeq" id="XP_013402750.1"/>
    </source>
</evidence>
<dbReference type="OrthoDB" id="445007at2759"/>
<gene>
    <name evidence="3" type="primary">LOC106168285</name>
</gene>
<dbReference type="SUPFAM" id="SSF51197">
    <property type="entry name" value="Clavaminate synthase-like"/>
    <property type="match status" value="1"/>
</dbReference>
<comment type="cofactor">
    <cofactor evidence="1">
        <name>Fe cation</name>
        <dbReference type="ChEBI" id="CHEBI:24875"/>
    </cofactor>
</comment>
<dbReference type="InterPro" id="IPR008775">
    <property type="entry name" value="Phytyl_CoA_dOase-like"/>
</dbReference>